<evidence type="ECO:0000256" key="2">
    <source>
        <dbReference type="ARBA" id="ARBA00023125"/>
    </source>
</evidence>
<dbReference type="PRINTS" id="PR00033">
    <property type="entry name" value="HTHASNC"/>
</dbReference>
<protein>
    <recommendedName>
        <fullName evidence="8">HTH asnC-type domain-containing protein</fullName>
    </recommendedName>
</protein>
<dbReference type="InterPro" id="IPR011008">
    <property type="entry name" value="Dimeric_a/b-barrel"/>
</dbReference>
<sequence>MMNDSDILEGLDQRIVAALQINPRAGVAEVGRILGEHERSVARRLQRLLDTGVVHCTAEYAPLRCGRGPTGHLLLQTSTSCLESVSQRLARLPDVLNVATVSGGVGQLWCELLLEGQSHLHSLSTKDVPGLLDVQVLGAHITLRPFLSEAEWHAPVLTAEEEKRLRASLVRPLPDLAHHYDLTPTDIRVAEALMRNARVSLTELARDIGFSTATAGRRITSLLERRVLHLRTLVEPALLGRRVDARVRLKVHPAGIETVGTALAACPDVRFCAAVTGGHNLLADVSVEREASLYGFIADTLGALPHILDCETDIVRRLCPSGSVPNGTSS</sequence>
<dbReference type="InterPro" id="IPR019887">
    <property type="entry name" value="Tscrpt_reg_AsnC/Lrp_C"/>
</dbReference>
<comment type="caution">
    <text evidence="6">The sequence shown here is derived from an EMBL/GenBank/DDBJ whole genome shotgun (WGS) entry which is preliminary data.</text>
</comment>
<reference evidence="6" key="1">
    <citation type="journal article" date="2014" name="Int. J. Syst. Evol. Microbiol.">
        <title>Complete genome sequence of Corynebacterium casei LMG S-19264T (=DSM 44701T), isolated from a smear-ripened cheese.</title>
        <authorList>
            <consortium name="US DOE Joint Genome Institute (JGI-PGF)"/>
            <person name="Walter F."/>
            <person name="Albersmeier A."/>
            <person name="Kalinowski J."/>
            <person name="Ruckert C."/>
        </authorList>
    </citation>
    <scope>NUCLEOTIDE SEQUENCE</scope>
    <source>
        <strain evidence="6">JCM 4234</strain>
    </source>
</reference>
<dbReference type="GO" id="GO:0043565">
    <property type="term" value="F:sequence-specific DNA binding"/>
    <property type="evidence" value="ECO:0007669"/>
    <property type="project" value="InterPro"/>
</dbReference>
<dbReference type="InterPro" id="IPR036390">
    <property type="entry name" value="WH_DNA-bd_sf"/>
</dbReference>
<evidence type="ECO:0008006" key="8">
    <source>
        <dbReference type="Google" id="ProtNLM"/>
    </source>
</evidence>
<dbReference type="Gene3D" id="1.10.10.10">
    <property type="entry name" value="Winged helix-like DNA-binding domain superfamily/Winged helix DNA-binding domain"/>
    <property type="match status" value="2"/>
</dbReference>
<dbReference type="GO" id="GO:0005829">
    <property type="term" value="C:cytosol"/>
    <property type="evidence" value="ECO:0007669"/>
    <property type="project" value="TreeGrafter"/>
</dbReference>
<evidence type="ECO:0000313" key="6">
    <source>
        <dbReference type="EMBL" id="GGS60884.1"/>
    </source>
</evidence>
<evidence type="ECO:0000256" key="1">
    <source>
        <dbReference type="ARBA" id="ARBA00023015"/>
    </source>
</evidence>
<dbReference type="Proteomes" id="UP000653493">
    <property type="component" value="Unassembled WGS sequence"/>
</dbReference>
<keyword evidence="3" id="KW-0804">Transcription</keyword>
<evidence type="ECO:0000256" key="3">
    <source>
        <dbReference type="ARBA" id="ARBA00023163"/>
    </source>
</evidence>
<dbReference type="GO" id="GO:0043200">
    <property type="term" value="P:response to amino acid"/>
    <property type="evidence" value="ECO:0007669"/>
    <property type="project" value="TreeGrafter"/>
</dbReference>
<evidence type="ECO:0000259" key="5">
    <source>
        <dbReference type="Pfam" id="PF13404"/>
    </source>
</evidence>
<dbReference type="AlphaFoldDB" id="A0A918GTF1"/>
<dbReference type="Gene3D" id="3.30.70.920">
    <property type="match status" value="1"/>
</dbReference>
<organism evidence="6 7">
    <name type="scientific">Streptomyces griseoviridis</name>
    <dbReference type="NCBI Taxonomy" id="45398"/>
    <lineage>
        <taxon>Bacteria</taxon>
        <taxon>Bacillati</taxon>
        <taxon>Actinomycetota</taxon>
        <taxon>Actinomycetes</taxon>
        <taxon>Kitasatosporales</taxon>
        <taxon>Streptomycetaceae</taxon>
        <taxon>Streptomyces</taxon>
    </lineage>
</organism>
<feature type="domain" description="Transcription regulator AsnC/Lrp ligand binding" evidence="4">
    <location>
        <begin position="247"/>
        <end position="315"/>
    </location>
</feature>
<feature type="domain" description="HTH asnC-type" evidence="5">
    <location>
        <begin position="183"/>
        <end position="222"/>
    </location>
</feature>
<dbReference type="SUPFAM" id="SSF54909">
    <property type="entry name" value="Dimeric alpha+beta barrel"/>
    <property type="match status" value="1"/>
</dbReference>
<dbReference type="SUPFAM" id="SSF46785">
    <property type="entry name" value="Winged helix' DNA-binding domain"/>
    <property type="match status" value="2"/>
</dbReference>
<dbReference type="Pfam" id="PF01037">
    <property type="entry name" value="AsnC_trans_reg"/>
    <property type="match status" value="1"/>
</dbReference>
<dbReference type="SMART" id="SM00344">
    <property type="entry name" value="HTH_ASNC"/>
    <property type="match status" value="1"/>
</dbReference>
<gene>
    <name evidence="6" type="ORF">GCM10010238_57550</name>
</gene>
<evidence type="ECO:0000259" key="4">
    <source>
        <dbReference type="Pfam" id="PF01037"/>
    </source>
</evidence>
<accession>A0A918GTF1</accession>
<dbReference type="InterPro" id="IPR000485">
    <property type="entry name" value="AsnC-type_HTH_dom"/>
</dbReference>
<dbReference type="PANTHER" id="PTHR30154:SF34">
    <property type="entry name" value="TRANSCRIPTIONAL REGULATOR AZLB"/>
    <property type="match status" value="1"/>
</dbReference>
<keyword evidence="2" id="KW-0238">DNA-binding</keyword>
<proteinExistence type="predicted"/>
<dbReference type="PANTHER" id="PTHR30154">
    <property type="entry name" value="LEUCINE-RESPONSIVE REGULATORY PROTEIN"/>
    <property type="match status" value="1"/>
</dbReference>
<keyword evidence="7" id="KW-1185">Reference proteome</keyword>
<dbReference type="Pfam" id="PF13404">
    <property type="entry name" value="HTH_AsnC-type"/>
    <property type="match status" value="2"/>
</dbReference>
<reference evidence="6" key="2">
    <citation type="submission" date="2020-09" db="EMBL/GenBank/DDBJ databases">
        <authorList>
            <person name="Sun Q."/>
            <person name="Ohkuma M."/>
        </authorList>
    </citation>
    <scope>NUCLEOTIDE SEQUENCE</scope>
    <source>
        <strain evidence="6">JCM 4234</strain>
    </source>
</reference>
<evidence type="ECO:0000313" key="7">
    <source>
        <dbReference type="Proteomes" id="UP000653493"/>
    </source>
</evidence>
<name>A0A918GTF1_STRGD</name>
<dbReference type="EMBL" id="BMSL01000024">
    <property type="protein sequence ID" value="GGS60884.1"/>
    <property type="molecule type" value="Genomic_DNA"/>
</dbReference>
<keyword evidence="1" id="KW-0805">Transcription regulation</keyword>
<feature type="domain" description="HTH asnC-type" evidence="5">
    <location>
        <begin position="11"/>
        <end position="48"/>
    </location>
</feature>
<dbReference type="InterPro" id="IPR019888">
    <property type="entry name" value="Tscrpt_reg_AsnC-like"/>
</dbReference>
<dbReference type="InterPro" id="IPR036388">
    <property type="entry name" value="WH-like_DNA-bd_sf"/>
</dbReference>